<evidence type="ECO:0000259" key="5">
    <source>
        <dbReference type="SMART" id="SM00642"/>
    </source>
</evidence>
<dbReference type="GO" id="GO:0004556">
    <property type="term" value="F:alpha-amylase activity"/>
    <property type="evidence" value="ECO:0007669"/>
    <property type="project" value="TreeGrafter"/>
</dbReference>
<evidence type="ECO:0000256" key="3">
    <source>
        <dbReference type="ARBA" id="ARBA00023295"/>
    </source>
</evidence>
<dbReference type="PANTHER" id="PTHR10357">
    <property type="entry name" value="ALPHA-AMYLASE FAMILY MEMBER"/>
    <property type="match status" value="1"/>
</dbReference>
<dbReference type="InterPro" id="IPR012769">
    <property type="entry name" value="Trehalose_TreC"/>
</dbReference>
<dbReference type="InterPro" id="IPR017853">
    <property type="entry name" value="GH"/>
</dbReference>
<dbReference type="GO" id="GO:0005993">
    <property type="term" value="P:trehalose catabolic process"/>
    <property type="evidence" value="ECO:0007669"/>
    <property type="project" value="InterPro"/>
</dbReference>
<evidence type="ECO:0000256" key="2">
    <source>
        <dbReference type="ARBA" id="ARBA00022801"/>
    </source>
</evidence>
<dbReference type="FunFam" id="3.90.400.10:FF:000002">
    <property type="entry name" value="Sucrose isomerase"/>
    <property type="match status" value="1"/>
</dbReference>
<evidence type="ECO:0000256" key="1">
    <source>
        <dbReference type="ARBA" id="ARBA00008061"/>
    </source>
</evidence>
<dbReference type="AlphaFoldDB" id="A0A2T0AKK7"/>
<dbReference type="Gene3D" id="3.90.400.10">
    <property type="entry name" value="Oligo-1,6-glucosidase, Domain 2"/>
    <property type="match status" value="1"/>
</dbReference>
<dbReference type="SUPFAM" id="SSF51445">
    <property type="entry name" value="(Trans)glycosidases"/>
    <property type="match status" value="1"/>
</dbReference>
<keyword evidence="7" id="KW-1185">Reference proteome</keyword>
<dbReference type="CDD" id="cd11333">
    <property type="entry name" value="AmyAc_SI_OligoGlu_DGase"/>
    <property type="match status" value="1"/>
</dbReference>
<accession>A0A2T0AKK7</accession>
<evidence type="ECO:0000313" key="6">
    <source>
        <dbReference type="EMBL" id="PRR69116.1"/>
    </source>
</evidence>
<name>A0A2T0AKK7_9CLOT</name>
<dbReference type="Proteomes" id="UP000239614">
    <property type="component" value="Unassembled WGS sequence"/>
</dbReference>
<keyword evidence="3 6" id="KW-0326">Glycosidase</keyword>
<dbReference type="InterPro" id="IPR056300">
    <property type="entry name" value="SusG-like_C"/>
</dbReference>
<keyword evidence="2 6" id="KW-0378">Hydrolase</keyword>
<dbReference type="InterPro" id="IPR006047">
    <property type="entry name" value="GH13_cat_dom"/>
</dbReference>
<gene>
    <name evidence="6" type="primary">treA</name>
    <name evidence="6" type="ORF">CPAL_26340</name>
</gene>
<dbReference type="FunFam" id="3.20.20.80:FF:000064">
    <property type="entry name" value="Oligo-1,6-glucosidase"/>
    <property type="match status" value="1"/>
</dbReference>
<protein>
    <recommendedName>
        <fullName evidence="4">Alpha,alpha-phosphotrehalase</fullName>
        <ecNumber evidence="4">3.2.1.93</ecNumber>
    </recommendedName>
</protein>
<comment type="caution">
    <text evidence="6">The sequence shown here is derived from an EMBL/GenBank/DDBJ whole genome shotgun (WGS) entry which is preliminary data.</text>
</comment>
<organism evidence="6 7">
    <name type="scientific">Clostridium thermopalmarium DSM 5974</name>
    <dbReference type="NCBI Taxonomy" id="1121340"/>
    <lineage>
        <taxon>Bacteria</taxon>
        <taxon>Bacillati</taxon>
        <taxon>Bacillota</taxon>
        <taxon>Clostridia</taxon>
        <taxon>Eubacteriales</taxon>
        <taxon>Clostridiaceae</taxon>
        <taxon>Clostridium</taxon>
    </lineage>
</organism>
<dbReference type="Pfam" id="PF00128">
    <property type="entry name" value="Alpha-amylase"/>
    <property type="match status" value="1"/>
</dbReference>
<dbReference type="EC" id="3.2.1.93" evidence="4"/>
<feature type="domain" description="Glycosyl hydrolase family 13 catalytic" evidence="5">
    <location>
        <begin position="11"/>
        <end position="410"/>
    </location>
</feature>
<dbReference type="GO" id="GO:0008788">
    <property type="term" value="F:alpha,alpha-phosphotrehalase activity"/>
    <property type="evidence" value="ECO:0007669"/>
    <property type="project" value="UniProtKB-UniRule"/>
</dbReference>
<comment type="similarity">
    <text evidence="1">Belongs to the glycosyl hydrolase 13 family.</text>
</comment>
<dbReference type="PANTHER" id="PTHR10357:SF217">
    <property type="entry name" value="TREHALOSE-6-PHOSPHATE HYDROLASE"/>
    <property type="match status" value="1"/>
</dbReference>
<dbReference type="NCBIfam" id="NF008183">
    <property type="entry name" value="PRK10933.1"/>
    <property type="match status" value="1"/>
</dbReference>
<dbReference type="InterPro" id="IPR013780">
    <property type="entry name" value="Glyco_hydro_b"/>
</dbReference>
<dbReference type="OrthoDB" id="9805159at2"/>
<dbReference type="Pfam" id="PF23915">
    <property type="entry name" value="SusG_C"/>
    <property type="match status" value="1"/>
</dbReference>
<dbReference type="SUPFAM" id="SSF51011">
    <property type="entry name" value="Glycosyl hydrolase domain"/>
    <property type="match status" value="1"/>
</dbReference>
<dbReference type="SMART" id="SM00642">
    <property type="entry name" value="Aamy"/>
    <property type="match status" value="1"/>
</dbReference>
<sequence length="550" mass="64781">MGNFKNSVVYQIYTKSFKDSNGDGIGDIRGVTEKLDYIKSLGVDYIWMTPFFKSPLNDNGYDVADYLSIDPLFGTMEDVEELISEAAKRDIGLMFDMVFNHTSTEHEWFKKALAGEKKYMDYYIFKDGNPNEPPTNWESKFGGSAWEYVPHLKKWYLHLFDKTQADLNWDNKEVRDELKEVIRFWKNKGVKGFRFDVINLISKPEQFQNDETGDGRKFYTDGPHVHEYLKELVADTGIEDMITVGEMSSTSLDNCIRYTNPLEKELSMTFNFHHLKVDYKDGNKWEIQEPDYRALKKLFKDWQEGMQEGNGWNALFWCNHDQPRSVSRFGNDKTYWKQSAKMLATCIHCMRGTPYIFQGEEIGITNSYFTDIDQFKDVESRNYYEIMRQSGKTHEEAIKILQARSRDNGRTPMQWSKSKYAGFSSSKPWIDLPENYKNINVEVEELEEDSILQYYKELVKLRKEEPLIADGKIEFLYDDFEDVLVYRRFDEDEEILVINNLKEKEVVLNLSKDISEYKKLLGNYDNIILEDNKIKLRPFECVVCIYSSKY</sequence>
<dbReference type="InterPro" id="IPR045857">
    <property type="entry name" value="O16G_dom_2"/>
</dbReference>
<proteinExistence type="inferred from homology"/>
<evidence type="ECO:0000256" key="4">
    <source>
        <dbReference type="NCBIfam" id="TIGR02403"/>
    </source>
</evidence>
<dbReference type="GO" id="GO:0005737">
    <property type="term" value="C:cytoplasm"/>
    <property type="evidence" value="ECO:0007669"/>
    <property type="project" value="UniProtKB-UniRule"/>
</dbReference>
<dbReference type="Gene3D" id="2.60.40.1180">
    <property type="entry name" value="Golgi alpha-mannosidase II"/>
    <property type="match status" value="1"/>
</dbReference>
<reference evidence="6 7" key="1">
    <citation type="submission" date="2018-03" db="EMBL/GenBank/DDBJ databases">
        <title>Genome sequence of Clostridium thermopalmarium DSM 5974.</title>
        <authorList>
            <person name="Poehlein A."/>
            <person name="Daniel R."/>
        </authorList>
    </citation>
    <scope>NUCLEOTIDE SEQUENCE [LARGE SCALE GENOMIC DNA]</scope>
    <source>
        <strain evidence="6 7">DSM 5974</strain>
    </source>
</reference>
<dbReference type="RefSeq" id="WP_106024809.1">
    <property type="nucleotide sequence ID" value="NZ_PVXN01000068.1"/>
</dbReference>
<dbReference type="NCBIfam" id="TIGR02403">
    <property type="entry name" value="trehalose_treC"/>
    <property type="match status" value="1"/>
</dbReference>
<evidence type="ECO:0000313" key="7">
    <source>
        <dbReference type="Proteomes" id="UP000239614"/>
    </source>
</evidence>
<dbReference type="Gene3D" id="3.20.20.80">
    <property type="entry name" value="Glycosidases"/>
    <property type="match status" value="1"/>
</dbReference>
<dbReference type="EMBL" id="PVXN01000068">
    <property type="protein sequence ID" value="PRR69116.1"/>
    <property type="molecule type" value="Genomic_DNA"/>
</dbReference>